<sequence>MMKSVVFQFARVTGMVLLASVPVCMTPVRSAAQTEIETLEFSYFKLRNRTGSEAPAEFYGGERSELKAGVCNVGEVDLGVLAPLADVAPNFLREELLRVESVREINPTALLDGLEETAGARGSALYVHGCYIGFEKGVAGRHLCSRMQT</sequence>
<reference evidence="3" key="1">
    <citation type="submission" date="2016-10" db="EMBL/GenBank/DDBJ databases">
        <authorList>
            <person name="Varghese N."/>
            <person name="Submissions S."/>
        </authorList>
    </citation>
    <scope>NUCLEOTIDE SEQUENCE [LARGE SCALE GENOMIC DNA]</scope>
    <source>
        <strain evidence="3">DSM 100420</strain>
    </source>
</reference>
<evidence type="ECO:0000313" key="2">
    <source>
        <dbReference type="EMBL" id="SDZ45169.1"/>
    </source>
</evidence>
<dbReference type="Proteomes" id="UP000198914">
    <property type="component" value="Unassembled WGS sequence"/>
</dbReference>
<proteinExistence type="predicted"/>
<evidence type="ECO:0000256" key="1">
    <source>
        <dbReference type="SAM" id="SignalP"/>
    </source>
</evidence>
<keyword evidence="1" id="KW-0732">Signal</keyword>
<dbReference type="AlphaFoldDB" id="A0A1H3T772"/>
<protein>
    <submittedName>
        <fullName evidence="2">Uncharacterized protein</fullName>
    </submittedName>
</protein>
<evidence type="ECO:0000313" key="3">
    <source>
        <dbReference type="Proteomes" id="UP000198914"/>
    </source>
</evidence>
<accession>A0A1H3T772</accession>
<dbReference type="EMBL" id="FNPX01000015">
    <property type="protein sequence ID" value="SDZ45169.1"/>
    <property type="molecule type" value="Genomic_DNA"/>
</dbReference>
<feature type="chain" id="PRO_5011581491" evidence="1">
    <location>
        <begin position="26"/>
        <end position="149"/>
    </location>
</feature>
<organism evidence="2 3">
    <name type="scientific">Jannaschia faecimaris</name>
    <dbReference type="NCBI Taxonomy" id="1244108"/>
    <lineage>
        <taxon>Bacteria</taxon>
        <taxon>Pseudomonadati</taxon>
        <taxon>Pseudomonadota</taxon>
        <taxon>Alphaproteobacteria</taxon>
        <taxon>Rhodobacterales</taxon>
        <taxon>Roseobacteraceae</taxon>
        <taxon>Jannaschia</taxon>
    </lineage>
</organism>
<feature type="signal peptide" evidence="1">
    <location>
        <begin position="1"/>
        <end position="25"/>
    </location>
</feature>
<keyword evidence="3" id="KW-1185">Reference proteome</keyword>
<gene>
    <name evidence="2" type="ORF">SAMN05444004_11512</name>
</gene>
<name>A0A1H3T772_9RHOB</name>
<dbReference type="STRING" id="1244108.SAMN05444004_11512"/>